<evidence type="ECO:0000256" key="1">
    <source>
        <dbReference type="ARBA" id="ARBA00005695"/>
    </source>
</evidence>
<dbReference type="Pfam" id="PF00496">
    <property type="entry name" value="SBP_bac_5"/>
    <property type="match status" value="1"/>
</dbReference>
<keyword evidence="2" id="KW-0813">Transport</keyword>
<dbReference type="Gene3D" id="3.10.105.10">
    <property type="entry name" value="Dipeptide-binding Protein, Domain 3"/>
    <property type="match status" value="1"/>
</dbReference>
<dbReference type="InterPro" id="IPR039424">
    <property type="entry name" value="SBP_5"/>
</dbReference>
<evidence type="ECO:0000256" key="3">
    <source>
        <dbReference type="ARBA" id="ARBA00022729"/>
    </source>
</evidence>
<name>A0ABN2SFN7_9ACTN</name>
<evidence type="ECO:0000313" key="5">
    <source>
        <dbReference type="EMBL" id="GAA1985895.1"/>
    </source>
</evidence>
<dbReference type="PANTHER" id="PTHR30290">
    <property type="entry name" value="PERIPLASMIC BINDING COMPONENT OF ABC TRANSPORTER"/>
    <property type="match status" value="1"/>
</dbReference>
<dbReference type="EMBL" id="BAAAPC010000003">
    <property type="protein sequence ID" value="GAA1985895.1"/>
    <property type="molecule type" value="Genomic_DNA"/>
</dbReference>
<sequence>MPSREVRIGRTADVTVLNPLLYSDLATGEVLNRIFDHLVITDDDMRYVPGRLVRDWATDDSGLVWDFRMRPEARWHDGWPVTADDAVFTFGALLDPAVGSRRRPEFLVAGEPIRFTAPEPHLLRVHLPGPYPALLDSLAWRPILPQHRYRDAPLAAHPLNAAPVGSGAFAFEERGDGGRVVLRANRDYHLGRPPLDRVVWRCLPDPEDAAAAIRAGELDYLQGVDPAAAEELACRPELRTRSSVDASFTYLAFHLDHPLFSDAAVRRALARGIDREGLVRDVLNGRGEVAHSMVTPLSPWHNPLVPRTRYDPVEAEQMLDAAGFPRGPGGLRAAPDGRELAFTLLTVAGDRVKERAAAGVAADLARLGVAVAVETHPMEVLLREHVYPRRYAAALMALAPGPDPAYLHACYHSRMLTPQGWNRTAYRSPVVDSLLDRAETEPDPDARRALLDEAQARIVGDVPQVFLFHPVVVDVAHSRLRLPRPPRTPGNRFMHLHQWDVRAP</sequence>
<dbReference type="PIRSF" id="PIRSF002741">
    <property type="entry name" value="MppA"/>
    <property type="match status" value="1"/>
</dbReference>
<evidence type="ECO:0000259" key="4">
    <source>
        <dbReference type="Pfam" id="PF00496"/>
    </source>
</evidence>
<keyword evidence="6" id="KW-1185">Reference proteome</keyword>
<reference evidence="5 6" key="1">
    <citation type="journal article" date="2019" name="Int. J. Syst. Evol. Microbiol.">
        <title>The Global Catalogue of Microorganisms (GCM) 10K type strain sequencing project: providing services to taxonomists for standard genome sequencing and annotation.</title>
        <authorList>
            <consortium name="The Broad Institute Genomics Platform"/>
            <consortium name="The Broad Institute Genome Sequencing Center for Infectious Disease"/>
            <person name="Wu L."/>
            <person name="Ma J."/>
        </authorList>
    </citation>
    <scope>NUCLEOTIDE SEQUENCE [LARGE SCALE GENOMIC DNA]</scope>
    <source>
        <strain evidence="5 6">JCM 15313</strain>
    </source>
</reference>
<dbReference type="CDD" id="cd08513">
    <property type="entry name" value="PBP2_thermophilic_Hb8_like"/>
    <property type="match status" value="1"/>
</dbReference>
<dbReference type="Gene3D" id="3.90.76.10">
    <property type="entry name" value="Dipeptide-binding Protein, Domain 1"/>
    <property type="match status" value="1"/>
</dbReference>
<organism evidence="5 6">
    <name type="scientific">Nocardiopsis rhodophaea</name>
    <dbReference type="NCBI Taxonomy" id="280238"/>
    <lineage>
        <taxon>Bacteria</taxon>
        <taxon>Bacillati</taxon>
        <taxon>Actinomycetota</taxon>
        <taxon>Actinomycetes</taxon>
        <taxon>Streptosporangiales</taxon>
        <taxon>Nocardiopsidaceae</taxon>
        <taxon>Nocardiopsis</taxon>
    </lineage>
</organism>
<dbReference type="RefSeq" id="WP_344160342.1">
    <property type="nucleotide sequence ID" value="NZ_BAAAPC010000003.1"/>
</dbReference>
<gene>
    <name evidence="5" type="ORF">GCM10009799_09190</name>
</gene>
<dbReference type="PANTHER" id="PTHR30290:SF9">
    <property type="entry name" value="OLIGOPEPTIDE-BINDING PROTEIN APPA"/>
    <property type="match status" value="1"/>
</dbReference>
<dbReference type="Gene3D" id="3.40.190.10">
    <property type="entry name" value="Periplasmic binding protein-like II"/>
    <property type="match status" value="1"/>
</dbReference>
<dbReference type="InterPro" id="IPR030678">
    <property type="entry name" value="Peptide/Ni-bd"/>
</dbReference>
<dbReference type="InterPro" id="IPR000914">
    <property type="entry name" value="SBP_5_dom"/>
</dbReference>
<evidence type="ECO:0000313" key="6">
    <source>
        <dbReference type="Proteomes" id="UP001501585"/>
    </source>
</evidence>
<comment type="caution">
    <text evidence="5">The sequence shown here is derived from an EMBL/GenBank/DDBJ whole genome shotgun (WGS) entry which is preliminary data.</text>
</comment>
<dbReference type="Proteomes" id="UP001501585">
    <property type="component" value="Unassembled WGS sequence"/>
</dbReference>
<feature type="domain" description="Solute-binding protein family 5" evidence="4">
    <location>
        <begin position="51"/>
        <end position="409"/>
    </location>
</feature>
<comment type="similarity">
    <text evidence="1">Belongs to the bacterial solute-binding protein 5 family.</text>
</comment>
<protein>
    <submittedName>
        <fullName evidence="5">Peptide-binding protein</fullName>
    </submittedName>
</protein>
<keyword evidence="3" id="KW-0732">Signal</keyword>
<accession>A0ABN2SFN7</accession>
<proteinExistence type="inferred from homology"/>
<evidence type="ECO:0000256" key="2">
    <source>
        <dbReference type="ARBA" id="ARBA00022448"/>
    </source>
</evidence>
<dbReference type="SUPFAM" id="SSF53850">
    <property type="entry name" value="Periplasmic binding protein-like II"/>
    <property type="match status" value="1"/>
</dbReference>